<gene>
    <name evidence="7" type="ORF">F0L46_03090</name>
</gene>
<evidence type="ECO:0000256" key="2">
    <source>
        <dbReference type="ARBA" id="ARBA00022475"/>
    </source>
</evidence>
<dbReference type="CDD" id="cd06581">
    <property type="entry name" value="TM_PBP1_LivM_like"/>
    <property type="match status" value="1"/>
</dbReference>
<proteinExistence type="predicted"/>
<dbReference type="AlphaFoldDB" id="A0A5B2VTD3"/>
<dbReference type="OrthoDB" id="9804361at2"/>
<feature type="transmembrane region" description="Helical" evidence="6">
    <location>
        <begin position="105"/>
        <end position="127"/>
    </location>
</feature>
<comment type="subcellular location">
    <subcellularLocation>
        <location evidence="1">Cell membrane</location>
        <topology evidence="1">Multi-pass membrane protein</topology>
    </subcellularLocation>
</comment>
<keyword evidence="8" id="KW-1185">Reference proteome</keyword>
<organism evidence="7 8">
    <name type="scientific">Salinarimonas soli</name>
    <dbReference type="NCBI Taxonomy" id="1638099"/>
    <lineage>
        <taxon>Bacteria</taxon>
        <taxon>Pseudomonadati</taxon>
        <taxon>Pseudomonadota</taxon>
        <taxon>Alphaproteobacteria</taxon>
        <taxon>Hyphomicrobiales</taxon>
        <taxon>Salinarimonadaceae</taxon>
        <taxon>Salinarimonas</taxon>
    </lineage>
</organism>
<comment type="caution">
    <text evidence="7">The sequence shown here is derived from an EMBL/GenBank/DDBJ whole genome shotgun (WGS) entry which is preliminary data.</text>
</comment>
<evidence type="ECO:0000256" key="6">
    <source>
        <dbReference type="SAM" id="Phobius"/>
    </source>
</evidence>
<dbReference type="PANTHER" id="PTHR30482">
    <property type="entry name" value="HIGH-AFFINITY BRANCHED-CHAIN AMINO ACID TRANSPORT SYSTEM PERMEASE"/>
    <property type="match status" value="1"/>
</dbReference>
<feature type="transmembrane region" description="Helical" evidence="6">
    <location>
        <begin position="47"/>
        <end position="66"/>
    </location>
</feature>
<feature type="transmembrane region" description="Helical" evidence="6">
    <location>
        <begin position="271"/>
        <end position="293"/>
    </location>
</feature>
<dbReference type="EMBL" id="VUOA01000006">
    <property type="protein sequence ID" value="KAA2242285.1"/>
    <property type="molecule type" value="Genomic_DNA"/>
</dbReference>
<evidence type="ECO:0000256" key="1">
    <source>
        <dbReference type="ARBA" id="ARBA00004651"/>
    </source>
</evidence>
<feature type="transmembrane region" description="Helical" evidence="6">
    <location>
        <begin position="389"/>
        <end position="409"/>
    </location>
</feature>
<reference evidence="7 8" key="1">
    <citation type="submission" date="2019-09" db="EMBL/GenBank/DDBJ databases">
        <title>Salinarimonas rosea gen. nov., sp. nov., a new member of the a-2 subgroup of the Proteobacteria.</title>
        <authorList>
            <person name="Liu J."/>
        </authorList>
    </citation>
    <scope>NUCLEOTIDE SEQUENCE [LARGE SCALE GENOMIC DNA]</scope>
    <source>
        <strain evidence="7 8">BN140002</strain>
    </source>
</reference>
<dbReference type="InterPro" id="IPR043428">
    <property type="entry name" value="LivM-like"/>
</dbReference>
<feature type="transmembrane region" description="Helical" evidence="6">
    <location>
        <begin position="305"/>
        <end position="326"/>
    </location>
</feature>
<keyword evidence="4 6" id="KW-1133">Transmembrane helix</keyword>
<sequence>MTAIDRALPAMRPVGVRSSPLAAVAPWLLGAAILLALPFVFPSRTGFTIMNAIGINVVFALSYNMLLGQGGMLSFGHAVWFGLGGFAAMHMMVAIDKLALPVPVFLLPLVGFAAGLLAGAVLGWPICRRAGTPFAMITLGIGELIAAAGLMFVTVFGGEEGIKGDRVVGPMLFGLDLGPQGGVYWFIAFWVFAAALAMWAFTRTPLGRLSLAVRDNPDRVPFIGYDPQRVRYLVFMVASGFAGLAGGMAAVNYEILTPQIFGALTSGNVLLMAFIGGLGAFYGPILGAVLIVLMQSMLSDYTEGWQLYVGLLFMGLVMFAPGGLASMVEGGARAVRRGDWRERAPAWASGALAFAVLAAGIVLLVELAFRAHGGGALRLAGLTLRPGDAMGWIIGIALVSLGAGLLRLLTRRGHDGDTARPA</sequence>
<feature type="transmembrane region" description="Helical" evidence="6">
    <location>
        <begin position="182"/>
        <end position="201"/>
    </location>
</feature>
<dbReference type="Proteomes" id="UP000323142">
    <property type="component" value="Unassembled WGS sequence"/>
</dbReference>
<feature type="transmembrane region" description="Helical" evidence="6">
    <location>
        <begin position="346"/>
        <end position="369"/>
    </location>
</feature>
<evidence type="ECO:0000313" key="7">
    <source>
        <dbReference type="EMBL" id="KAA2242285.1"/>
    </source>
</evidence>
<dbReference type="PANTHER" id="PTHR30482:SF17">
    <property type="entry name" value="ABC TRANSPORTER ATP-BINDING PROTEIN"/>
    <property type="match status" value="1"/>
</dbReference>
<evidence type="ECO:0000256" key="4">
    <source>
        <dbReference type="ARBA" id="ARBA00022989"/>
    </source>
</evidence>
<keyword evidence="3 6" id="KW-0812">Transmembrane</keyword>
<reference evidence="7 8" key="2">
    <citation type="submission" date="2019-09" db="EMBL/GenBank/DDBJ databases">
        <authorList>
            <person name="Jin C."/>
        </authorList>
    </citation>
    <scope>NUCLEOTIDE SEQUENCE [LARGE SCALE GENOMIC DNA]</scope>
    <source>
        <strain evidence="7 8">BN140002</strain>
    </source>
</reference>
<evidence type="ECO:0000256" key="5">
    <source>
        <dbReference type="ARBA" id="ARBA00023136"/>
    </source>
</evidence>
<dbReference type="GO" id="GO:0015658">
    <property type="term" value="F:branched-chain amino acid transmembrane transporter activity"/>
    <property type="evidence" value="ECO:0007669"/>
    <property type="project" value="InterPro"/>
</dbReference>
<feature type="transmembrane region" description="Helical" evidence="6">
    <location>
        <begin position="21"/>
        <end position="41"/>
    </location>
</feature>
<feature type="transmembrane region" description="Helical" evidence="6">
    <location>
        <begin position="134"/>
        <end position="156"/>
    </location>
</feature>
<dbReference type="RefSeq" id="WP_149815556.1">
    <property type="nucleotide sequence ID" value="NZ_VUOA01000006.1"/>
</dbReference>
<accession>A0A5B2VTD3</accession>
<feature type="transmembrane region" description="Helical" evidence="6">
    <location>
        <begin position="232"/>
        <end position="251"/>
    </location>
</feature>
<dbReference type="Pfam" id="PF02653">
    <property type="entry name" value="BPD_transp_2"/>
    <property type="match status" value="1"/>
</dbReference>
<dbReference type="GO" id="GO:0005886">
    <property type="term" value="C:plasma membrane"/>
    <property type="evidence" value="ECO:0007669"/>
    <property type="project" value="UniProtKB-SubCell"/>
</dbReference>
<evidence type="ECO:0000256" key="3">
    <source>
        <dbReference type="ARBA" id="ARBA00022692"/>
    </source>
</evidence>
<feature type="transmembrane region" description="Helical" evidence="6">
    <location>
        <begin position="78"/>
        <end position="99"/>
    </location>
</feature>
<evidence type="ECO:0000313" key="8">
    <source>
        <dbReference type="Proteomes" id="UP000323142"/>
    </source>
</evidence>
<dbReference type="InterPro" id="IPR001851">
    <property type="entry name" value="ABC_transp_permease"/>
</dbReference>
<protein>
    <submittedName>
        <fullName evidence="7">Branched-chain amino acid ABC transporter permease</fullName>
    </submittedName>
</protein>
<keyword evidence="2" id="KW-1003">Cell membrane</keyword>
<name>A0A5B2VTD3_9HYPH</name>
<keyword evidence="5 6" id="KW-0472">Membrane</keyword>